<gene>
    <name evidence="3" type="ORF">OJF2_20310</name>
</gene>
<feature type="transmembrane region" description="Helical" evidence="2">
    <location>
        <begin position="27"/>
        <end position="47"/>
    </location>
</feature>
<accession>A0A5B9VZV1</accession>
<dbReference type="OrthoDB" id="244332at2"/>
<feature type="region of interest" description="Disordered" evidence="1">
    <location>
        <begin position="491"/>
        <end position="529"/>
    </location>
</feature>
<feature type="transmembrane region" description="Helical" evidence="2">
    <location>
        <begin position="453"/>
        <end position="475"/>
    </location>
</feature>
<dbReference type="KEGG" id="agv:OJF2_20310"/>
<feature type="transmembrane region" description="Helical" evidence="2">
    <location>
        <begin position="274"/>
        <end position="293"/>
    </location>
</feature>
<feature type="transmembrane region" description="Helical" evidence="2">
    <location>
        <begin position="205"/>
        <end position="230"/>
    </location>
</feature>
<protein>
    <submittedName>
        <fullName evidence="3">ABC-2 family transporter protein</fullName>
    </submittedName>
</protein>
<dbReference type="EMBL" id="CP042997">
    <property type="protein sequence ID" value="QEH33529.1"/>
    <property type="molecule type" value="Genomic_DNA"/>
</dbReference>
<evidence type="ECO:0000313" key="4">
    <source>
        <dbReference type="Proteomes" id="UP000324233"/>
    </source>
</evidence>
<feature type="transmembrane region" description="Helical" evidence="2">
    <location>
        <begin position="326"/>
        <end position="343"/>
    </location>
</feature>
<feature type="compositionally biased region" description="Basic and acidic residues" evidence="1">
    <location>
        <begin position="503"/>
        <end position="514"/>
    </location>
</feature>
<keyword evidence="2" id="KW-0812">Transmembrane</keyword>
<evidence type="ECO:0000256" key="2">
    <source>
        <dbReference type="SAM" id="Phobius"/>
    </source>
</evidence>
<reference evidence="3 4" key="1">
    <citation type="submission" date="2019-08" db="EMBL/GenBank/DDBJ databases">
        <title>Deep-cultivation of Planctomycetes and their phenomic and genomic characterization uncovers novel biology.</title>
        <authorList>
            <person name="Wiegand S."/>
            <person name="Jogler M."/>
            <person name="Boedeker C."/>
            <person name="Pinto D."/>
            <person name="Vollmers J."/>
            <person name="Rivas-Marin E."/>
            <person name="Kohn T."/>
            <person name="Peeters S.H."/>
            <person name="Heuer A."/>
            <person name="Rast P."/>
            <person name="Oberbeckmann S."/>
            <person name="Bunk B."/>
            <person name="Jeske O."/>
            <person name="Meyerdierks A."/>
            <person name="Storesund J.E."/>
            <person name="Kallscheuer N."/>
            <person name="Luecker S."/>
            <person name="Lage O.M."/>
            <person name="Pohl T."/>
            <person name="Merkel B.J."/>
            <person name="Hornburger P."/>
            <person name="Mueller R.-W."/>
            <person name="Bruemmer F."/>
            <person name="Labrenz M."/>
            <person name="Spormann A.M."/>
            <person name="Op den Camp H."/>
            <person name="Overmann J."/>
            <person name="Amann R."/>
            <person name="Jetten M.S.M."/>
            <person name="Mascher T."/>
            <person name="Medema M.H."/>
            <person name="Devos D.P."/>
            <person name="Kaster A.-K."/>
            <person name="Ovreas L."/>
            <person name="Rohde M."/>
            <person name="Galperin M.Y."/>
            <person name="Jogler C."/>
        </authorList>
    </citation>
    <scope>NUCLEOTIDE SEQUENCE [LARGE SCALE GENOMIC DNA]</scope>
    <source>
        <strain evidence="3 4">OJF2</strain>
    </source>
</reference>
<sequence>MVPDWLLDWFDNPLFMKHVRSRLRRPAIVSGSIVTLAICLCIAWAGYEFNQFVSGGTYGALLVLQAILLCIMGASQVGTAVSSARASGILEFHRVSPLTPTELALGYFFGAPVREYLLFLVTIPLAILCVAAGTPDLRGFLQVMIVLIASSWVLQSVALVNGLITKRPTGGRGIIGLIIFLGWIGGGIFPAFGNVANLLDREPRLGFFGISLPWLPVVLLYQAPIILFAFLAARRKLESERLHALSKPQAMAAMGVAGLLAVGGTWGLTDNEFVTFLILYALVGLGILLTIIVTPKQAEYYKGLLRAMRKGEERPSWWADHSMNRPFLAVVGAIVLGASTIVWHRSFSDGSAASSVARKGMPLSIAVGTLVVVYFGLALQYFLARFGRGGTTYLTLFLFLAWLIPLVLGTIIIVADFRRTSSAQVVYALGPIAGIGLASGAATSGFNSTAENFPWVAAAAITPTLLFTFVFNMLVSSAKKRFRRVVSDASRWTPESGQTDRPAFLEHWESDDRPSAPTPGEVPTSGASS</sequence>
<dbReference type="Proteomes" id="UP000324233">
    <property type="component" value="Chromosome"/>
</dbReference>
<name>A0A5B9VZV1_9BACT</name>
<feature type="transmembrane region" description="Helical" evidence="2">
    <location>
        <begin position="363"/>
        <end position="384"/>
    </location>
</feature>
<keyword evidence="2" id="KW-1133">Transmembrane helix</keyword>
<feature type="transmembrane region" description="Helical" evidence="2">
    <location>
        <begin position="396"/>
        <end position="415"/>
    </location>
</feature>
<feature type="transmembrane region" description="Helical" evidence="2">
    <location>
        <begin position="140"/>
        <end position="162"/>
    </location>
</feature>
<evidence type="ECO:0000313" key="3">
    <source>
        <dbReference type="EMBL" id="QEH33529.1"/>
    </source>
</evidence>
<keyword evidence="2" id="KW-0472">Membrane</keyword>
<dbReference type="RefSeq" id="WP_148593466.1">
    <property type="nucleotide sequence ID" value="NZ_CP042997.1"/>
</dbReference>
<keyword evidence="4" id="KW-1185">Reference proteome</keyword>
<feature type="transmembrane region" description="Helical" evidence="2">
    <location>
        <begin position="116"/>
        <end position="134"/>
    </location>
</feature>
<feature type="transmembrane region" description="Helical" evidence="2">
    <location>
        <begin position="174"/>
        <end position="193"/>
    </location>
</feature>
<evidence type="ECO:0000256" key="1">
    <source>
        <dbReference type="SAM" id="MobiDB-lite"/>
    </source>
</evidence>
<proteinExistence type="predicted"/>
<dbReference type="AlphaFoldDB" id="A0A5B9VZV1"/>
<feature type="transmembrane region" description="Helical" evidence="2">
    <location>
        <begin position="59"/>
        <end position="81"/>
    </location>
</feature>
<organism evidence="3 4">
    <name type="scientific">Aquisphaera giovannonii</name>
    <dbReference type="NCBI Taxonomy" id="406548"/>
    <lineage>
        <taxon>Bacteria</taxon>
        <taxon>Pseudomonadati</taxon>
        <taxon>Planctomycetota</taxon>
        <taxon>Planctomycetia</taxon>
        <taxon>Isosphaerales</taxon>
        <taxon>Isosphaeraceae</taxon>
        <taxon>Aquisphaera</taxon>
    </lineage>
</organism>